<feature type="compositionally biased region" description="Polar residues" evidence="1">
    <location>
        <begin position="428"/>
        <end position="451"/>
    </location>
</feature>
<proteinExistence type="predicted"/>
<feature type="compositionally biased region" description="Pro residues" evidence="1">
    <location>
        <begin position="259"/>
        <end position="268"/>
    </location>
</feature>
<feature type="compositionally biased region" description="Polar residues" evidence="1">
    <location>
        <begin position="299"/>
        <end position="318"/>
    </location>
</feature>
<evidence type="ECO:0000256" key="1">
    <source>
        <dbReference type="SAM" id="MobiDB-lite"/>
    </source>
</evidence>
<feature type="compositionally biased region" description="Basic and acidic residues" evidence="1">
    <location>
        <begin position="319"/>
        <end position="331"/>
    </location>
</feature>
<organism evidence="2 3">
    <name type="scientific">Tuber aestivum</name>
    <name type="common">summer truffle</name>
    <dbReference type="NCBI Taxonomy" id="59557"/>
    <lineage>
        <taxon>Eukaryota</taxon>
        <taxon>Fungi</taxon>
        <taxon>Dikarya</taxon>
        <taxon>Ascomycota</taxon>
        <taxon>Pezizomycotina</taxon>
        <taxon>Pezizomycetes</taxon>
        <taxon>Pezizales</taxon>
        <taxon>Tuberaceae</taxon>
        <taxon>Tuber</taxon>
    </lineage>
</organism>
<gene>
    <name evidence="2" type="ORF">GSTUAT00006068001</name>
</gene>
<accession>A0A292PTP1</accession>
<dbReference type="EMBL" id="LN891068">
    <property type="protein sequence ID" value="CUS09843.1"/>
    <property type="molecule type" value="Genomic_DNA"/>
</dbReference>
<feature type="compositionally biased region" description="Low complexity" evidence="1">
    <location>
        <begin position="269"/>
        <end position="282"/>
    </location>
</feature>
<reference evidence="2" key="1">
    <citation type="submission" date="2015-10" db="EMBL/GenBank/DDBJ databases">
        <authorList>
            <person name="Regsiter A."/>
            <person name="william w."/>
        </authorList>
    </citation>
    <scope>NUCLEOTIDE SEQUENCE</scope>
    <source>
        <strain evidence="2">Montdore</strain>
    </source>
</reference>
<evidence type="ECO:0000313" key="3">
    <source>
        <dbReference type="Proteomes" id="UP001412239"/>
    </source>
</evidence>
<dbReference type="AlphaFoldDB" id="A0A292PTP1"/>
<evidence type="ECO:0000313" key="2">
    <source>
        <dbReference type="EMBL" id="CUS09843.1"/>
    </source>
</evidence>
<feature type="compositionally biased region" description="Basic and acidic residues" evidence="1">
    <location>
        <begin position="223"/>
        <end position="238"/>
    </location>
</feature>
<protein>
    <submittedName>
        <fullName evidence="2">Uncharacterized protein</fullName>
    </submittedName>
</protein>
<feature type="compositionally biased region" description="Polar residues" evidence="1">
    <location>
        <begin position="478"/>
        <end position="490"/>
    </location>
</feature>
<sequence length="722" mass="79926">MGGVIQFLRRSKQEIRRSVNYYTSREIIIPCRRCERCVPIKVIGLLLEPDKATEFKCRHCSQVVGFTVRRPPTQTSSLPQNDDPAAPFESGSSVRAIYNDPVSIGSPRIVYATDPSQQIYIAETGHAANRDSESNSEVRDEPENLSPSRNPTPSSPKGKQKAPARKASVSLSERRSTFRSTSSRELPDRSSSEYFGEDGSMDGNPRSRRSSVSLPRRPSPTLRLHDTMGFDSMADKPIRRNSWNSSKHSIAGPSHRSYSPPPPIPPIPGSTTPTSGTISRRSTLNRRSEDYIMDPSASLRLSTESNSSQDWQNLQTHRSSPDPEFDQRRELPVAVDRNVSGKRRSGSQRSLHRAAVNRRQSIRLENEDEYEAISSGIKRRGSISSDFEVEPSDEQVRHATQIWSAPRKYENADVQWARDILRRHKSWRTMNSKYPNPLQTNRGNAEQSQIRPDTDEGFGSSTNHHPQQPHPLTIPVFSGSTPGFTGTNIPTPVEEEPDSVGFRYETAANRSSQEPRERPGDDPGPSEFSFAGTPHADNIQAGPNNFGSLAPPDDGDAPNQEAIPSEVPRPQLNPRYAARRLRRRCRKALKAIARKISSFRRIPNRSAAQTPTAAATATSYPQHGSSMGPRNPVVPAVPENSRPTSSNQDLEMHEAPSDGAVEAEASTQFYSGEITQDPSEEEVSQVASDIALTINGMVAPLIQMEFEATPLQLGFAARQVSM</sequence>
<keyword evidence="3" id="KW-1185">Reference proteome</keyword>
<feature type="compositionally biased region" description="Polar residues" evidence="1">
    <location>
        <begin position="145"/>
        <end position="157"/>
    </location>
</feature>
<feature type="region of interest" description="Disordered" evidence="1">
    <location>
        <begin position="600"/>
        <end position="660"/>
    </location>
</feature>
<feature type="compositionally biased region" description="Basic and acidic residues" evidence="1">
    <location>
        <begin position="128"/>
        <end position="142"/>
    </location>
</feature>
<feature type="region of interest" description="Disordered" evidence="1">
    <location>
        <begin position="70"/>
        <end position="92"/>
    </location>
</feature>
<feature type="region of interest" description="Disordered" evidence="1">
    <location>
        <begin position="126"/>
        <end position="357"/>
    </location>
</feature>
<feature type="compositionally biased region" description="Low complexity" evidence="1">
    <location>
        <begin position="607"/>
        <end position="618"/>
    </location>
</feature>
<name>A0A292PTP1_9PEZI</name>
<feature type="compositionally biased region" description="Basic residues" evidence="1">
    <location>
        <begin position="340"/>
        <end position="356"/>
    </location>
</feature>
<feature type="compositionally biased region" description="Low complexity" evidence="1">
    <location>
        <begin position="210"/>
        <end position="222"/>
    </location>
</feature>
<feature type="region of interest" description="Disordered" evidence="1">
    <location>
        <begin position="428"/>
        <end position="577"/>
    </location>
</feature>
<dbReference type="Proteomes" id="UP001412239">
    <property type="component" value="Unassembled WGS sequence"/>
</dbReference>